<proteinExistence type="predicted"/>
<dbReference type="EMBL" id="FUYC01000016">
    <property type="protein sequence ID" value="SKA92499.1"/>
    <property type="molecule type" value="Genomic_DNA"/>
</dbReference>
<keyword evidence="1" id="KW-0732">Signal</keyword>
<feature type="chain" id="PRO_5012843443" evidence="1">
    <location>
        <begin position="22"/>
        <end position="85"/>
    </location>
</feature>
<accession>A0A1T4XSG0</accession>
<dbReference type="AlphaFoldDB" id="A0A1T4XSG0"/>
<feature type="signal peptide" evidence="1">
    <location>
        <begin position="1"/>
        <end position="21"/>
    </location>
</feature>
<sequence>MYKTICLMILALSAVIFTAMLSNEHQFQAAAPQQETVSVAGPVSEEQLDVPSHSLPEEFEDLEPRRPLSWNRAAALLFMGAYSDS</sequence>
<organism evidence="2 3">
    <name type="scientific">Paucidesulfovibrio gracilis DSM 16080</name>
    <dbReference type="NCBI Taxonomy" id="1121449"/>
    <lineage>
        <taxon>Bacteria</taxon>
        <taxon>Pseudomonadati</taxon>
        <taxon>Thermodesulfobacteriota</taxon>
        <taxon>Desulfovibrionia</taxon>
        <taxon>Desulfovibrionales</taxon>
        <taxon>Desulfovibrionaceae</taxon>
        <taxon>Paucidesulfovibrio</taxon>
    </lineage>
</organism>
<protein>
    <submittedName>
        <fullName evidence="2">Uncharacterized protein</fullName>
    </submittedName>
</protein>
<reference evidence="2 3" key="1">
    <citation type="submission" date="2017-02" db="EMBL/GenBank/DDBJ databases">
        <authorList>
            <person name="Peterson S.W."/>
        </authorList>
    </citation>
    <scope>NUCLEOTIDE SEQUENCE [LARGE SCALE GENOMIC DNA]</scope>
    <source>
        <strain evidence="2 3">DSM 16080</strain>
    </source>
</reference>
<keyword evidence="3" id="KW-1185">Reference proteome</keyword>
<dbReference type="RefSeq" id="WP_078717957.1">
    <property type="nucleotide sequence ID" value="NZ_FUYC01000016.1"/>
</dbReference>
<evidence type="ECO:0000256" key="1">
    <source>
        <dbReference type="SAM" id="SignalP"/>
    </source>
</evidence>
<evidence type="ECO:0000313" key="3">
    <source>
        <dbReference type="Proteomes" id="UP000190027"/>
    </source>
</evidence>
<name>A0A1T4XSG0_9BACT</name>
<evidence type="ECO:0000313" key="2">
    <source>
        <dbReference type="EMBL" id="SKA92499.1"/>
    </source>
</evidence>
<dbReference type="Proteomes" id="UP000190027">
    <property type="component" value="Unassembled WGS sequence"/>
</dbReference>
<gene>
    <name evidence="2" type="ORF">SAMN02745704_02410</name>
</gene>